<evidence type="ECO:0000256" key="1">
    <source>
        <dbReference type="SAM" id="MobiDB-lite"/>
    </source>
</evidence>
<feature type="domain" description="Cyanobacterial TRADD-N associated 2 transmembrane" evidence="3">
    <location>
        <begin position="9"/>
        <end position="79"/>
    </location>
</feature>
<keyword evidence="2" id="KW-0812">Transmembrane</keyword>
<protein>
    <recommendedName>
        <fullName evidence="3">Cyanobacterial TRADD-N associated 2 transmembrane domain-containing protein</fullName>
    </recommendedName>
</protein>
<proteinExistence type="predicted"/>
<keyword evidence="2" id="KW-0472">Membrane</keyword>
<evidence type="ECO:0000313" key="5">
    <source>
        <dbReference type="Proteomes" id="UP001501371"/>
    </source>
</evidence>
<dbReference type="EMBL" id="BAAAKV010000048">
    <property type="protein sequence ID" value="GAA1185361.1"/>
    <property type="molecule type" value="Genomic_DNA"/>
</dbReference>
<feature type="transmembrane region" description="Helical" evidence="2">
    <location>
        <begin position="52"/>
        <end position="70"/>
    </location>
</feature>
<dbReference type="RefSeq" id="WP_344280612.1">
    <property type="nucleotide sequence ID" value="NZ_BAAAKV010000048.1"/>
</dbReference>
<reference evidence="5" key="1">
    <citation type="journal article" date="2019" name="Int. J. Syst. Evol. Microbiol.">
        <title>The Global Catalogue of Microorganisms (GCM) 10K type strain sequencing project: providing services to taxonomists for standard genome sequencing and annotation.</title>
        <authorList>
            <consortium name="The Broad Institute Genomics Platform"/>
            <consortium name="The Broad Institute Genome Sequencing Center for Infectious Disease"/>
            <person name="Wu L."/>
            <person name="Ma J."/>
        </authorList>
    </citation>
    <scope>NUCLEOTIDE SEQUENCE [LARGE SCALE GENOMIC DNA]</scope>
    <source>
        <strain evidence="5">JCM 12696</strain>
    </source>
</reference>
<comment type="caution">
    <text evidence="4">The sequence shown here is derived from an EMBL/GenBank/DDBJ whole genome shotgun (WGS) entry which is preliminary data.</text>
</comment>
<feature type="transmembrane region" description="Helical" evidence="2">
    <location>
        <begin position="15"/>
        <end position="40"/>
    </location>
</feature>
<organism evidence="4 5">
    <name type="scientific">Streptomyces hebeiensis</name>
    <dbReference type="NCBI Taxonomy" id="229486"/>
    <lineage>
        <taxon>Bacteria</taxon>
        <taxon>Bacillati</taxon>
        <taxon>Actinomycetota</taxon>
        <taxon>Actinomycetes</taxon>
        <taxon>Kitasatosporales</taxon>
        <taxon>Streptomycetaceae</taxon>
        <taxon>Streptomyces</taxon>
    </lineage>
</organism>
<name>A0ABP4FMA6_9ACTN</name>
<dbReference type="Proteomes" id="UP001501371">
    <property type="component" value="Unassembled WGS sequence"/>
</dbReference>
<evidence type="ECO:0000313" key="4">
    <source>
        <dbReference type="EMBL" id="GAA1185361.1"/>
    </source>
</evidence>
<sequence length="153" mass="16148">MLTEIYSHGLAQAKLSFFVSLVFAACGSAVLLSGVVLAISHSARDGQQYATITTQTSGVVINLLAGVFFMQSNRARKDMGEQGVMLREDSRSGRNLKAAGVLVDSISDEELRDKVRGQMALQLVESDALLFANPDSPGPDASETDAGPESGQA</sequence>
<accession>A0ABP4FMA6</accession>
<evidence type="ECO:0000259" key="3">
    <source>
        <dbReference type="Pfam" id="PF20712"/>
    </source>
</evidence>
<feature type="region of interest" description="Disordered" evidence="1">
    <location>
        <begin position="130"/>
        <end position="153"/>
    </location>
</feature>
<dbReference type="InterPro" id="IPR048567">
    <property type="entry name" value="CyanoTRADDas_TM"/>
</dbReference>
<dbReference type="Pfam" id="PF20712">
    <property type="entry name" value="CyanoTRADDas_TM"/>
    <property type="match status" value="1"/>
</dbReference>
<keyword evidence="5" id="KW-1185">Reference proteome</keyword>
<gene>
    <name evidence="4" type="ORF">GCM10009654_48770</name>
</gene>
<keyword evidence="2" id="KW-1133">Transmembrane helix</keyword>
<evidence type="ECO:0000256" key="2">
    <source>
        <dbReference type="SAM" id="Phobius"/>
    </source>
</evidence>